<dbReference type="GO" id="GO:0005516">
    <property type="term" value="F:calmodulin binding"/>
    <property type="evidence" value="ECO:0007669"/>
    <property type="project" value="UniProtKB-KW"/>
</dbReference>
<dbReference type="PROSITE" id="PS51384">
    <property type="entry name" value="FAD_FR"/>
    <property type="match status" value="1"/>
</dbReference>
<dbReference type="Pfam" id="PF00667">
    <property type="entry name" value="FAD_binding_1"/>
    <property type="match status" value="1"/>
</dbReference>
<comment type="cofactor">
    <cofactor evidence="2">
        <name>(6R)-L-erythro-5,6,7,8-tetrahydrobiopterin</name>
        <dbReference type="ChEBI" id="CHEBI:59560"/>
    </cofactor>
</comment>
<dbReference type="InterPro" id="IPR050607">
    <property type="entry name" value="NOS"/>
</dbReference>
<dbReference type="SUPFAM" id="SSF52343">
    <property type="entry name" value="Ferredoxin reductase-like, C-terminal NADP-linked domain"/>
    <property type="match status" value="1"/>
</dbReference>
<comment type="cofactor">
    <cofactor evidence="3">
        <name>heme b</name>
        <dbReference type="ChEBI" id="CHEBI:60344"/>
    </cofactor>
</comment>
<keyword evidence="16" id="KW-0560">Oxidoreductase</keyword>
<dbReference type="Gene3D" id="2.40.30.10">
    <property type="entry name" value="Translation factors"/>
    <property type="match status" value="1"/>
</dbReference>
<dbReference type="FunFam" id="1.20.990.10:FF:000002">
    <property type="entry name" value="Nitric oxide synthase"/>
    <property type="match status" value="1"/>
</dbReference>
<dbReference type="InterPro" id="IPR039261">
    <property type="entry name" value="FNR_nucleotide-bd"/>
</dbReference>
<dbReference type="GO" id="GO:0004517">
    <property type="term" value="F:nitric-oxide synthase activity"/>
    <property type="evidence" value="ECO:0007669"/>
    <property type="project" value="UniProtKB-EC"/>
</dbReference>
<sequence length="339" mass="37887">MGILKHLPNAPPTSQSVRLEYLPESGPGSEGWQTDSRIPACSLTQALTFLLDITTPPSQSFLLKLSQLTKKEDDLQRLSELASDFKCYSEWKAFRKPNFLEILEEFPSLELSAEFLLSQLPLLKPRLYSVSSSPGLYPHELHLTVSVVNYRTQDGKGPLHHGVCSTWLNTLKEGQTVPCFIHGSGGFHLPPDPKTPTLLIGAGSGIAPFRSFWQQRFHDMKKTDLKKSPMMLVFGCRGADTDHLYKEETFDMRENGTLKSITPAYSRQAGCPKVYVQDVLKKQLSEEVWEVLNQKSGHVYVCGSMNMARDVAHAIQEILVKRLGITLTAGWRISGPTKS</sequence>
<dbReference type="AlphaFoldDB" id="A0A7J6AUA1"/>
<dbReference type="Pfam" id="PF00175">
    <property type="entry name" value="NAD_binding_1"/>
    <property type="match status" value="1"/>
</dbReference>
<comment type="subcellular location">
    <subcellularLocation>
        <location evidence="5">Cytoplasm</location>
        <location evidence="5">Cytosol</location>
    </subcellularLocation>
</comment>
<evidence type="ECO:0000256" key="1">
    <source>
        <dbReference type="ARBA" id="ARBA00001917"/>
    </source>
</evidence>
<evidence type="ECO:0000313" key="25">
    <source>
        <dbReference type="Proteomes" id="UP000593565"/>
    </source>
</evidence>
<evidence type="ECO:0000259" key="23">
    <source>
        <dbReference type="PROSITE" id="PS51384"/>
    </source>
</evidence>
<evidence type="ECO:0000256" key="9">
    <source>
        <dbReference type="ARBA" id="ARBA00022617"/>
    </source>
</evidence>
<evidence type="ECO:0000256" key="3">
    <source>
        <dbReference type="ARBA" id="ARBA00001970"/>
    </source>
</evidence>
<keyword evidence="8" id="KW-0963">Cytoplasm</keyword>
<keyword evidence="11" id="KW-0288">FMN</keyword>
<protein>
    <recommendedName>
        <fullName evidence="19">Nitric oxide synthase, inducible</fullName>
        <ecNumber evidence="7">1.14.13.39</ecNumber>
    </recommendedName>
    <alternativeName>
        <fullName evidence="21">Inducible NO synthase</fullName>
    </alternativeName>
    <alternativeName>
        <fullName evidence="20">NOS type II</fullName>
    </alternativeName>
    <alternativeName>
        <fullName evidence="22">Peptidyl-cysteine S-nitrosylase NOS2</fullName>
    </alternativeName>
</protein>
<keyword evidence="15" id="KW-0112">Calmodulin-binding</keyword>
<evidence type="ECO:0000256" key="12">
    <source>
        <dbReference type="ARBA" id="ARBA00022723"/>
    </source>
</evidence>
<dbReference type="PANTHER" id="PTHR43410:SF4">
    <property type="entry name" value="NITRIC OXIDE SYNTHASE"/>
    <property type="match status" value="1"/>
</dbReference>
<dbReference type="Proteomes" id="UP000593565">
    <property type="component" value="Unassembled WGS sequence"/>
</dbReference>
<dbReference type="InterPro" id="IPR003097">
    <property type="entry name" value="CysJ-like_FAD-binding"/>
</dbReference>
<dbReference type="FunFam" id="3.40.50.80:FF:000003">
    <property type="entry name" value="Nitric oxide synthase"/>
    <property type="match status" value="1"/>
</dbReference>
<dbReference type="PRINTS" id="PR00371">
    <property type="entry name" value="FPNCR"/>
</dbReference>
<evidence type="ECO:0000256" key="18">
    <source>
        <dbReference type="ARBA" id="ARBA00047419"/>
    </source>
</evidence>
<evidence type="ECO:0000256" key="19">
    <source>
        <dbReference type="ARBA" id="ARBA00049771"/>
    </source>
</evidence>
<dbReference type="EMBL" id="JAAGNN010000008">
    <property type="protein sequence ID" value="KAF4086394.1"/>
    <property type="molecule type" value="Genomic_DNA"/>
</dbReference>
<reference evidence="24 25" key="1">
    <citation type="submission" date="2020-02" db="EMBL/GenBank/DDBJ databases">
        <title>A chromosome-scale genome assembly of the black bullhead catfish (Ameiurus melas).</title>
        <authorList>
            <person name="Wen M."/>
            <person name="Zham M."/>
            <person name="Cabau C."/>
            <person name="Klopp C."/>
            <person name="Donnadieu C."/>
            <person name="Roques C."/>
            <person name="Bouchez O."/>
            <person name="Lampietro C."/>
            <person name="Jouanno E."/>
            <person name="Herpin A."/>
            <person name="Louis A."/>
            <person name="Berthelot C."/>
            <person name="Parey E."/>
            <person name="Roest-Crollius H."/>
            <person name="Braasch I."/>
            <person name="Postlethwait J."/>
            <person name="Robinson-Rechavi M."/>
            <person name="Echchiki A."/>
            <person name="Begum T."/>
            <person name="Montfort J."/>
            <person name="Schartl M."/>
            <person name="Bobe J."/>
            <person name="Guiguen Y."/>
        </authorList>
    </citation>
    <scope>NUCLEOTIDE SEQUENCE [LARGE SCALE GENOMIC DNA]</scope>
    <source>
        <strain evidence="24">M_S1</strain>
        <tissue evidence="24">Blood</tissue>
    </source>
</reference>
<keyword evidence="17" id="KW-0408">Iron</keyword>
<evidence type="ECO:0000256" key="7">
    <source>
        <dbReference type="ARBA" id="ARBA00012989"/>
    </source>
</evidence>
<dbReference type="GO" id="GO:0046872">
    <property type="term" value="F:metal ion binding"/>
    <property type="evidence" value="ECO:0007669"/>
    <property type="project" value="UniProtKB-KW"/>
</dbReference>
<keyword evidence="13" id="KW-0274">FAD</keyword>
<proteinExistence type="inferred from homology"/>
<evidence type="ECO:0000256" key="2">
    <source>
        <dbReference type="ARBA" id="ARBA00001950"/>
    </source>
</evidence>
<evidence type="ECO:0000256" key="8">
    <source>
        <dbReference type="ARBA" id="ARBA00022490"/>
    </source>
</evidence>
<dbReference type="GO" id="GO:0005829">
    <property type="term" value="C:cytosol"/>
    <property type="evidence" value="ECO:0007669"/>
    <property type="project" value="UniProtKB-SubCell"/>
</dbReference>
<dbReference type="Gene3D" id="3.40.50.80">
    <property type="entry name" value="Nucleotide-binding domain of ferredoxin-NADP reductase (FNR) module"/>
    <property type="match status" value="1"/>
</dbReference>
<dbReference type="InterPro" id="IPR001433">
    <property type="entry name" value="OxRdtase_FAD/NAD-bd"/>
</dbReference>
<keyword evidence="14" id="KW-0521">NADP</keyword>
<dbReference type="EC" id="1.14.13.39" evidence="7"/>
<keyword evidence="12" id="KW-0479">Metal-binding</keyword>
<comment type="catalytic activity">
    <reaction evidence="18">
        <text>2 L-arginine + 3 NADPH + 4 O2 + H(+) = 2 L-citrulline + 2 nitric oxide + 3 NADP(+) + 4 H2O</text>
        <dbReference type="Rhea" id="RHEA:19897"/>
        <dbReference type="ChEBI" id="CHEBI:15377"/>
        <dbReference type="ChEBI" id="CHEBI:15378"/>
        <dbReference type="ChEBI" id="CHEBI:15379"/>
        <dbReference type="ChEBI" id="CHEBI:16480"/>
        <dbReference type="ChEBI" id="CHEBI:32682"/>
        <dbReference type="ChEBI" id="CHEBI:57743"/>
        <dbReference type="ChEBI" id="CHEBI:57783"/>
        <dbReference type="ChEBI" id="CHEBI:58349"/>
        <dbReference type="EC" id="1.14.13.39"/>
    </reaction>
    <physiologicalReaction direction="left-to-right" evidence="18">
        <dbReference type="Rhea" id="RHEA:19898"/>
    </physiologicalReaction>
</comment>
<evidence type="ECO:0000256" key="21">
    <source>
        <dbReference type="ARBA" id="ARBA00049808"/>
    </source>
</evidence>
<dbReference type="SUPFAM" id="SSF63380">
    <property type="entry name" value="Riboflavin synthase domain-like"/>
    <property type="match status" value="1"/>
</dbReference>
<dbReference type="InterPro" id="IPR017927">
    <property type="entry name" value="FAD-bd_FR_type"/>
</dbReference>
<name>A0A7J6AUA1_AMEME</name>
<evidence type="ECO:0000256" key="17">
    <source>
        <dbReference type="ARBA" id="ARBA00023004"/>
    </source>
</evidence>
<dbReference type="InterPro" id="IPR023173">
    <property type="entry name" value="NADPH_Cyt_P450_Rdtase_alpha"/>
</dbReference>
<evidence type="ECO:0000256" key="6">
    <source>
        <dbReference type="ARBA" id="ARBA00006267"/>
    </source>
</evidence>
<feature type="domain" description="FAD-binding FR-type" evidence="23">
    <location>
        <begin position="1"/>
        <end position="190"/>
    </location>
</feature>
<evidence type="ECO:0000256" key="10">
    <source>
        <dbReference type="ARBA" id="ARBA00022630"/>
    </source>
</evidence>
<evidence type="ECO:0000256" key="20">
    <source>
        <dbReference type="ARBA" id="ARBA00049784"/>
    </source>
</evidence>
<dbReference type="InterPro" id="IPR017938">
    <property type="entry name" value="Riboflavin_synthase-like_b-brl"/>
</dbReference>
<comment type="cofactor">
    <cofactor evidence="1">
        <name>FMN</name>
        <dbReference type="ChEBI" id="CHEBI:58210"/>
    </cofactor>
</comment>
<dbReference type="PANTHER" id="PTHR43410">
    <property type="entry name" value="NITRIC OXIDE SYNTHASE OXYGENASE"/>
    <property type="match status" value="1"/>
</dbReference>
<evidence type="ECO:0000313" key="24">
    <source>
        <dbReference type="EMBL" id="KAF4086394.1"/>
    </source>
</evidence>
<keyword evidence="25" id="KW-1185">Reference proteome</keyword>
<evidence type="ECO:0000256" key="16">
    <source>
        <dbReference type="ARBA" id="ARBA00023002"/>
    </source>
</evidence>
<evidence type="ECO:0000256" key="14">
    <source>
        <dbReference type="ARBA" id="ARBA00022857"/>
    </source>
</evidence>
<comment type="caution">
    <text evidence="24">The sequence shown here is derived from an EMBL/GenBank/DDBJ whole genome shotgun (WGS) entry which is preliminary data.</text>
</comment>
<keyword evidence="10" id="KW-0285">Flavoprotein</keyword>
<evidence type="ECO:0000256" key="11">
    <source>
        <dbReference type="ARBA" id="ARBA00022643"/>
    </source>
</evidence>
<dbReference type="Gene3D" id="1.20.990.10">
    <property type="entry name" value="NADPH-cytochrome p450 Reductase, Chain A, domain 3"/>
    <property type="match status" value="1"/>
</dbReference>
<evidence type="ECO:0000256" key="4">
    <source>
        <dbReference type="ARBA" id="ARBA00001974"/>
    </source>
</evidence>
<organism evidence="24 25">
    <name type="scientific">Ameiurus melas</name>
    <name type="common">Black bullhead</name>
    <name type="synonym">Silurus melas</name>
    <dbReference type="NCBI Taxonomy" id="219545"/>
    <lineage>
        <taxon>Eukaryota</taxon>
        <taxon>Metazoa</taxon>
        <taxon>Chordata</taxon>
        <taxon>Craniata</taxon>
        <taxon>Vertebrata</taxon>
        <taxon>Euteleostomi</taxon>
        <taxon>Actinopterygii</taxon>
        <taxon>Neopterygii</taxon>
        <taxon>Teleostei</taxon>
        <taxon>Ostariophysi</taxon>
        <taxon>Siluriformes</taxon>
        <taxon>Ictaluridae</taxon>
        <taxon>Ameiurus</taxon>
    </lineage>
</organism>
<evidence type="ECO:0000256" key="15">
    <source>
        <dbReference type="ARBA" id="ARBA00022860"/>
    </source>
</evidence>
<comment type="similarity">
    <text evidence="6">Belongs to the NOS family.</text>
</comment>
<dbReference type="InterPro" id="IPR001709">
    <property type="entry name" value="Flavoprot_Pyr_Nucl_cyt_Rdtase"/>
</dbReference>
<accession>A0A7J6AUA1</accession>
<evidence type="ECO:0000256" key="13">
    <source>
        <dbReference type="ARBA" id="ARBA00022827"/>
    </source>
</evidence>
<evidence type="ECO:0000256" key="22">
    <source>
        <dbReference type="ARBA" id="ARBA00049812"/>
    </source>
</evidence>
<keyword evidence="9" id="KW-0349">Heme</keyword>
<evidence type="ECO:0000256" key="5">
    <source>
        <dbReference type="ARBA" id="ARBA00004514"/>
    </source>
</evidence>
<comment type="cofactor">
    <cofactor evidence="4">
        <name>FAD</name>
        <dbReference type="ChEBI" id="CHEBI:57692"/>
    </cofactor>
</comment>
<gene>
    <name evidence="24" type="ORF">AMELA_G00105730</name>
</gene>